<dbReference type="SUPFAM" id="SSF53335">
    <property type="entry name" value="S-adenosyl-L-methionine-dependent methyltransferases"/>
    <property type="match status" value="1"/>
</dbReference>
<dbReference type="GO" id="GO:0008168">
    <property type="term" value="F:methyltransferase activity"/>
    <property type="evidence" value="ECO:0007669"/>
    <property type="project" value="UniProtKB-KW"/>
</dbReference>
<evidence type="ECO:0000256" key="1">
    <source>
        <dbReference type="ARBA" id="ARBA00022603"/>
    </source>
</evidence>
<name>A0A951PRH5_9CYAN</name>
<sequence>MKAIDLFAGCGGLSLGFQNAGVEVVGAFDNWKESCDVYAANFAHPIFQTDLSDIENVGQFKEWDDDTPFSDGVDGASLTFISQTTRSN</sequence>
<accession>A0A951PRH5</accession>
<reference evidence="4" key="2">
    <citation type="journal article" date="2022" name="Microbiol. Resour. Announc.">
        <title>Metagenome Sequencing to Explore Phylogenomics of Terrestrial Cyanobacteria.</title>
        <authorList>
            <person name="Ward R.D."/>
            <person name="Stajich J.E."/>
            <person name="Johansen J.R."/>
            <person name="Huntemann M."/>
            <person name="Clum A."/>
            <person name="Foster B."/>
            <person name="Foster B."/>
            <person name="Roux S."/>
            <person name="Palaniappan K."/>
            <person name="Varghese N."/>
            <person name="Mukherjee S."/>
            <person name="Reddy T.B.K."/>
            <person name="Daum C."/>
            <person name="Copeland A."/>
            <person name="Chen I.A."/>
            <person name="Ivanova N.N."/>
            <person name="Kyrpides N.C."/>
            <person name="Shapiro N."/>
            <person name="Eloe-Fadrosh E.A."/>
            <person name="Pietrasiak N."/>
        </authorList>
    </citation>
    <scope>NUCLEOTIDE SEQUENCE</scope>
    <source>
        <strain evidence="4">CPER-KK1</strain>
    </source>
</reference>
<dbReference type="Pfam" id="PF00145">
    <property type="entry name" value="DNA_methylase"/>
    <property type="match status" value="1"/>
</dbReference>
<gene>
    <name evidence="4" type="ORF">KME25_28635</name>
</gene>
<reference evidence="4" key="1">
    <citation type="submission" date="2021-05" db="EMBL/GenBank/DDBJ databases">
        <authorList>
            <person name="Pietrasiak N."/>
            <person name="Ward R."/>
            <person name="Stajich J.E."/>
            <person name="Kurbessoian T."/>
        </authorList>
    </citation>
    <scope>NUCLEOTIDE SEQUENCE</scope>
    <source>
        <strain evidence="4">CPER-KK1</strain>
    </source>
</reference>
<dbReference type="GO" id="GO:0032259">
    <property type="term" value="P:methylation"/>
    <property type="evidence" value="ECO:0007669"/>
    <property type="project" value="UniProtKB-KW"/>
</dbReference>
<keyword evidence="1 4" id="KW-0489">Methyltransferase</keyword>
<dbReference type="Proteomes" id="UP000753908">
    <property type="component" value="Unassembled WGS sequence"/>
</dbReference>
<evidence type="ECO:0000256" key="3">
    <source>
        <dbReference type="ARBA" id="ARBA00022747"/>
    </source>
</evidence>
<dbReference type="EMBL" id="JAHHIF010000060">
    <property type="protein sequence ID" value="MBW4548373.1"/>
    <property type="molecule type" value="Genomic_DNA"/>
</dbReference>
<dbReference type="Gene3D" id="3.40.50.150">
    <property type="entry name" value="Vaccinia Virus protein VP39"/>
    <property type="match status" value="1"/>
</dbReference>
<proteinExistence type="predicted"/>
<comment type="caution">
    <text evidence="4">The sequence shown here is derived from an EMBL/GenBank/DDBJ whole genome shotgun (WGS) entry which is preliminary data.</text>
</comment>
<protein>
    <submittedName>
        <fullName evidence="4">DNA cytosine methyltransferase</fullName>
    </submittedName>
</protein>
<dbReference type="AlphaFoldDB" id="A0A951PRH5"/>
<evidence type="ECO:0000256" key="2">
    <source>
        <dbReference type="ARBA" id="ARBA00022679"/>
    </source>
</evidence>
<organism evidence="4 5">
    <name type="scientific">Symplocastrum torsivum CPER-KK1</name>
    <dbReference type="NCBI Taxonomy" id="450513"/>
    <lineage>
        <taxon>Bacteria</taxon>
        <taxon>Bacillati</taxon>
        <taxon>Cyanobacteriota</taxon>
        <taxon>Cyanophyceae</taxon>
        <taxon>Oscillatoriophycideae</taxon>
        <taxon>Oscillatoriales</taxon>
        <taxon>Microcoleaceae</taxon>
        <taxon>Symplocastrum</taxon>
    </lineage>
</organism>
<keyword evidence="2" id="KW-0808">Transferase</keyword>
<dbReference type="InterPro" id="IPR001525">
    <property type="entry name" value="C5_MeTfrase"/>
</dbReference>
<evidence type="ECO:0000313" key="4">
    <source>
        <dbReference type="EMBL" id="MBW4548373.1"/>
    </source>
</evidence>
<dbReference type="GO" id="GO:0009307">
    <property type="term" value="P:DNA restriction-modification system"/>
    <property type="evidence" value="ECO:0007669"/>
    <property type="project" value="UniProtKB-KW"/>
</dbReference>
<evidence type="ECO:0000313" key="5">
    <source>
        <dbReference type="Proteomes" id="UP000753908"/>
    </source>
</evidence>
<dbReference type="InterPro" id="IPR029063">
    <property type="entry name" value="SAM-dependent_MTases_sf"/>
</dbReference>
<keyword evidence="3" id="KW-0680">Restriction system</keyword>